<gene>
    <name evidence="1" type="ORF">BDN72DRAFT_831385</name>
</gene>
<evidence type="ECO:0000313" key="2">
    <source>
        <dbReference type="Proteomes" id="UP000308600"/>
    </source>
</evidence>
<keyword evidence="2" id="KW-1185">Reference proteome</keyword>
<accession>A0ACD3BC89</accession>
<protein>
    <submittedName>
        <fullName evidence="1">MFS general substrate transporter</fullName>
    </submittedName>
</protein>
<dbReference type="EMBL" id="ML208261">
    <property type="protein sequence ID" value="TFK75953.1"/>
    <property type="molecule type" value="Genomic_DNA"/>
</dbReference>
<organism evidence="1 2">
    <name type="scientific">Pluteus cervinus</name>
    <dbReference type="NCBI Taxonomy" id="181527"/>
    <lineage>
        <taxon>Eukaryota</taxon>
        <taxon>Fungi</taxon>
        <taxon>Dikarya</taxon>
        <taxon>Basidiomycota</taxon>
        <taxon>Agaricomycotina</taxon>
        <taxon>Agaricomycetes</taxon>
        <taxon>Agaricomycetidae</taxon>
        <taxon>Agaricales</taxon>
        <taxon>Pluteineae</taxon>
        <taxon>Pluteaceae</taxon>
        <taxon>Pluteus</taxon>
    </lineage>
</organism>
<evidence type="ECO:0000313" key="1">
    <source>
        <dbReference type="EMBL" id="TFK75953.1"/>
    </source>
</evidence>
<proteinExistence type="predicted"/>
<reference evidence="1 2" key="1">
    <citation type="journal article" date="2019" name="Nat. Ecol. Evol.">
        <title>Megaphylogeny resolves global patterns of mushroom evolution.</title>
        <authorList>
            <person name="Varga T."/>
            <person name="Krizsan K."/>
            <person name="Foldi C."/>
            <person name="Dima B."/>
            <person name="Sanchez-Garcia M."/>
            <person name="Sanchez-Ramirez S."/>
            <person name="Szollosi G.J."/>
            <person name="Szarkandi J.G."/>
            <person name="Papp V."/>
            <person name="Albert L."/>
            <person name="Andreopoulos W."/>
            <person name="Angelini C."/>
            <person name="Antonin V."/>
            <person name="Barry K.W."/>
            <person name="Bougher N.L."/>
            <person name="Buchanan P."/>
            <person name="Buyck B."/>
            <person name="Bense V."/>
            <person name="Catcheside P."/>
            <person name="Chovatia M."/>
            <person name="Cooper J."/>
            <person name="Damon W."/>
            <person name="Desjardin D."/>
            <person name="Finy P."/>
            <person name="Geml J."/>
            <person name="Haridas S."/>
            <person name="Hughes K."/>
            <person name="Justo A."/>
            <person name="Karasinski D."/>
            <person name="Kautmanova I."/>
            <person name="Kiss B."/>
            <person name="Kocsube S."/>
            <person name="Kotiranta H."/>
            <person name="LaButti K.M."/>
            <person name="Lechner B.E."/>
            <person name="Liimatainen K."/>
            <person name="Lipzen A."/>
            <person name="Lukacs Z."/>
            <person name="Mihaltcheva S."/>
            <person name="Morgado L.N."/>
            <person name="Niskanen T."/>
            <person name="Noordeloos M.E."/>
            <person name="Ohm R.A."/>
            <person name="Ortiz-Santana B."/>
            <person name="Ovrebo C."/>
            <person name="Racz N."/>
            <person name="Riley R."/>
            <person name="Savchenko A."/>
            <person name="Shiryaev A."/>
            <person name="Soop K."/>
            <person name="Spirin V."/>
            <person name="Szebenyi C."/>
            <person name="Tomsovsky M."/>
            <person name="Tulloss R.E."/>
            <person name="Uehling J."/>
            <person name="Grigoriev I.V."/>
            <person name="Vagvolgyi C."/>
            <person name="Papp T."/>
            <person name="Martin F.M."/>
            <person name="Miettinen O."/>
            <person name="Hibbett D.S."/>
            <person name="Nagy L.G."/>
        </authorList>
    </citation>
    <scope>NUCLEOTIDE SEQUENCE [LARGE SCALE GENOMIC DNA]</scope>
    <source>
        <strain evidence="1 2">NL-1719</strain>
    </source>
</reference>
<name>A0ACD3BC89_9AGAR</name>
<dbReference type="Proteomes" id="UP000308600">
    <property type="component" value="Unassembled WGS sequence"/>
</dbReference>
<sequence length="483" mass="53640">MPSPRHSVDEKGLDEKPQAYGQDADAEFGGTEARKALERKLLLKLDLRMSVLIVIYVLNYIDRNNAAAARLRGFEADLHLKGKEFATLLSILYVGYIIMQIPSNMFLNWMGRPSIYLPSCMIVWGTISCLTGATHNFVGALLTRFFLGFVEAAFFPGALFLLSKWYKRNELGLRTAILFCGNIASNAFGALLASGILNSMQGKQGQAAWRWLFFIEGALTIAVAVIAMFVLPDFPTNTRWLTSEERALALRRLEEDVGIKNSDETDSEEAGGFWAAVTDWRVWWLALTLTSQTVALSFNAFFPTLSATLGFNSTVTLLLCAPPFAIAAVAAFLLSRHSDKVGERFYHIVASWGTGVLGFVIAVSTMNTAARYISLFLMAQSYAGYVVFLAWMSNSFPRPAAKRAVALALMNAFSQLGNVAGSYVWPNNWGPTFRNSYGICISTSGCAILMSWIFRRYLVSQNKRFEREEQARGQSSNGFRYIL</sequence>